<accession>A0A151B660</accession>
<sequence length="66" mass="7682">MKVKIARIKKGLTQTEMRKKLKEEYSVGMSPNKIVAIEKGDYTRLRYCEMIAISKALETPVQELFF</sequence>
<dbReference type="PROSITE" id="PS50943">
    <property type="entry name" value="HTH_CROC1"/>
    <property type="match status" value="1"/>
</dbReference>
<dbReference type="PATRIC" id="fig|1121338.3.peg.561"/>
<name>A0A151B660_9CLOT</name>
<reference evidence="2 3" key="1">
    <citation type="submission" date="2016-02" db="EMBL/GenBank/DDBJ databases">
        <title>Genome sequence of Clostridium tepidiprofundi DSM 19306.</title>
        <authorList>
            <person name="Poehlein A."/>
            <person name="Daniel R."/>
        </authorList>
    </citation>
    <scope>NUCLEOTIDE SEQUENCE [LARGE SCALE GENOMIC DNA]</scope>
    <source>
        <strain evidence="2 3">DSM 19306</strain>
    </source>
</reference>
<dbReference type="InterPro" id="IPR001387">
    <property type="entry name" value="Cro/C1-type_HTH"/>
</dbReference>
<dbReference type="OrthoDB" id="1755433at2"/>
<dbReference type="STRING" id="1121338.CLTEP_05550"/>
<keyword evidence="3" id="KW-1185">Reference proteome</keyword>
<protein>
    <submittedName>
        <fullName evidence="2">Helix-turn-helix domain protein</fullName>
    </submittedName>
</protein>
<dbReference type="InterPro" id="IPR010982">
    <property type="entry name" value="Lambda_DNA-bd_dom_sf"/>
</dbReference>
<dbReference type="Gene3D" id="1.10.260.40">
    <property type="entry name" value="lambda repressor-like DNA-binding domains"/>
    <property type="match status" value="1"/>
</dbReference>
<dbReference type="EMBL" id="LTBA01000003">
    <property type="protein sequence ID" value="KYH35379.1"/>
    <property type="molecule type" value="Genomic_DNA"/>
</dbReference>
<dbReference type="CDD" id="cd00093">
    <property type="entry name" value="HTH_XRE"/>
    <property type="match status" value="1"/>
</dbReference>
<dbReference type="GO" id="GO:0003677">
    <property type="term" value="F:DNA binding"/>
    <property type="evidence" value="ECO:0007669"/>
    <property type="project" value="InterPro"/>
</dbReference>
<evidence type="ECO:0000259" key="1">
    <source>
        <dbReference type="PROSITE" id="PS50943"/>
    </source>
</evidence>
<dbReference type="Proteomes" id="UP000075531">
    <property type="component" value="Unassembled WGS sequence"/>
</dbReference>
<dbReference type="SUPFAM" id="SSF47413">
    <property type="entry name" value="lambda repressor-like DNA-binding domains"/>
    <property type="match status" value="1"/>
</dbReference>
<evidence type="ECO:0000313" key="3">
    <source>
        <dbReference type="Proteomes" id="UP000075531"/>
    </source>
</evidence>
<evidence type="ECO:0000313" key="2">
    <source>
        <dbReference type="EMBL" id="KYH35379.1"/>
    </source>
</evidence>
<comment type="caution">
    <text evidence="2">The sequence shown here is derived from an EMBL/GenBank/DDBJ whole genome shotgun (WGS) entry which is preliminary data.</text>
</comment>
<gene>
    <name evidence="2" type="ORF">CLTEP_05550</name>
</gene>
<proteinExistence type="predicted"/>
<feature type="domain" description="HTH cro/C1-type" evidence="1">
    <location>
        <begin position="3"/>
        <end position="64"/>
    </location>
</feature>
<organism evidence="2 3">
    <name type="scientific">Clostridium tepidiprofundi DSM 19306</name>
    <dbReference type="NCBI Taxonomy" id="1121338"/>
    <lineage>
        <taxon>Bacteria</taxon>
        <taxon>Bacillati</taxon>
        <taxon>Bacillota</taxon>
        <taxon>Clostridia</taxon>
        <taxon>Eubacteriales</taxon>
        <taxon>Clostridiaceae</taxon>
        <taxon>Clostridium</taxon>
    </lineage>
</organism>
<dbReference type="AlphaFoldDB" id="A0A151B660"/>
<dbReference type="RefSeq" id="WP_066822264.1">
    <property type="nucleotide sequence ID" value="NZ_LTBA01000003.1"/>
</dbReference>